<dbReference type="OrthoDB" id="6556404at2"/>
<feature type="transmembrane region" description="Helical" evidence="1">
    <location>
        <begin position="100"/>
        <end position="119"/>
    </location>
</feature>
<evidence type="ECO:0000256" key="1">
    <source>
        <dbReference type="SAM" id="Phobius"/>
    </source>
</evidence>
<keyword evidence="1" id="KW-1133">Transmembrane helix</keyword>
<keyword evidence="1" id="KW-0812">Transmembrane</keyword>
<keyword evidence="1" id="KW-0472">Membrane</keyword>
<dbReference type="AlphaFoldDB" id="A0A2P8VKX9"/>
<evidence type="ECO:0000313" key="3">
    <source>
        <dbReference type="Proteomes" id="UP000240212"/>
    </source>
</evidence>
<evidence type="ECO:0000313" key="2">
    <source>
        <dbReference type="EMBL" id="PSN08213.1"/>
    </source>
</evidence>
<dbReference type="Proteomes" id="UP000240212">
    <property type="component" value="Unassembled WGS sequence"/>
</dbReference>
<gene>
    <name evidence="2" type="ORF">C7G83_08520</name>
</gene>
<feature type="transmembrane region" description="Helical" evidence="1">
    <location>
        <begin position="29"/>
        <end position="48"/>
    </location>
</feature>
<keyword evidence="3" id="KW-1185">Reference proteome</keyword>
<organism evidence="2 3">
    <name type="scientific">Siccibacter turicensis</name>
    <dbReference type="NCBI Taxonomy" id="357233"/>
    <lineage>
        <taxon>Bacteria</taxon>
        <taxon>Pseudomonadati</taxon>
        <taxon>Pseudomonadota</taxon>
        <taxon>Gammaproteobacteria</taxon>
        <taxon>Enterobacterales</taxon>
        <taxon>Enterobacteriaceae</taxon>
        <taxon>Siccibacter</taxon>
    </lineage>
</organism>
<protein>
    <submittedName>
        <fullName evidence="2">Copper-binding protein</fullName>
    </submittedName>
</protein>
<name>A0A2P8VKX9_9ENTR</name>
<proteinExistence type="predicted"/>
<reference evidence="2 3" key="1">
    <citation type="submission" date="2018-03" db="EMBL/GenBank/DDBJ databases">
        <title>Draft genome sequence of the first documented clinical Siccibacter turicensis isolate in Austria.</title>
        <authorList>
            <person name="Lepuschitz S."/>
            <person name="Pekard-Amenitsch S."/>
            <person name="Haunold R."/>
            <person name="Schill S."/>
            <person name="Mach R."/>
            <person name="Allerberger F."/>
            <person name="Ruppitsch W."/>
            <person name="Forsythe S.J."/>
        </authorList>
    </citation>
    <scope>NUCLEOTIDE SEQUENCE [LARGE SCALE GENOMIC DNA]</scope>
    <source>
        <strain evidence="2 3">6100069499-17</strain>
    </source>
</reference>
<comment type="caution">
    <text evidence="2">The sequence shown here is derived from an EMBL/GenBank/DDBJ whole genome shotgun (WGS) entry which is preliminary data.</text>
</comment>
<dbReference type="EMBL" id="PYEP01000003">
    <property type="protein sequence ID" value="PSN08213.1"/>
    <property type="molecule type" value="Genomic_DNA"/>
</dbReference>
<dbReference type="STRING" id="1388748.GCA_000463155_02675"/>
<sequence length="143" mass="15504">MPDSEPLSILMPMNLLAGTAHQKRRQLRALLLLVIACCVMVICLTQRASVLHQMQVRAAAYTAQVAAPGGEQTLAPPSLSPCELSAHSVLAAQPLHFDTVLLLPTLLVLMLAAQVIIPVPQRPDAVPRPPLLRIHLTNCVFRE</sequence>
<accession>A0A2P8VKX9</accession>